<keyword evidence="3" id="KW-0808">Transferase</keyword>
<dbReference type="PROSITE" id="PS01184">
    <property type="entry name" value="UBIE_2"/>
    <property type="match status" value="1"/>
</dbReference>
<sequence>MPIGPLPFEGDNAVPTESTPRVGTAVEPHPVLDAYYGDRTQRQRFVRGLFNRTAHHYDRINAIFALGSGSWYRSQCLRRAGLQPGMRVLDVAIGTGLVAREAVSLCGNPGDVIGLDLSEAMLAEARRSLPIPLIQGVADALPLADASVDLVTIGYALRHVGDLTATFREFRRVLRPGGTVLVMEIGRPRRPVTRHLMNAYLGMVVPAVSRLSGGGESGRTLMRYYWETIDRCVEPEVITAAMAAAGLAQVRCDTDYDLFKNYTGKRQAEVTASGAE</sequence>
<organism evidence="7 8">
    <name type="scientific">Azospirillum melinis</name>
    <dbReference type="NCBI Taxonomy" id="328839"/>
    <lineage>
        <taxon>Bacteria</taxon>
        <taxon>Pseudomonadati</taxon>
        <taxon>Pseudomonadota</taxon>
        <taxon>Alphaproteobacteria</taxon>
        <taxon>Rhodospirillales</taxon>
        <taxon>Azospirillaceae</taxon>
        <taxon>Azospirillum</taxon>
    </lineage>
</organism>
<evidence type="ECO:0000256" key="1">
    <source>
        <dbReference type="ARBA" id="ARBA00022428"/>
    </source>
</evidence>
<dbReference type="Pfam" id="PF01209">
    <property type="entry name" value="Ubie_methyltran"/>
    <property type="match status" value="1"/>
</dbReference>
<dbReference type="Proteomes" id="UP000605086">
    <property type="component" value="Unassembled WGS sequence"/>
</dbReference>
<dbReference type="PANTHER" id="PTHR43591:SF24">
    <property type="entry name" value="2-METHOXY-6-POLYPRENYL-1,4-BENZOQUINOL METHYLASE, MITOCHONDRIAL"/>
    <property type="match status" value="1"/>
</dbReference>
<dbReference type="Gene3D" id="3.40.50.150">
    <property type="entry name" value="Vaccinia Virus protein VP39"/>
    <property type="match status" value="1"/>
</dbReference>
<dbReference type="PANTHER" id="PTHR43591">
    <property type="entry name" value="METHYLTRANSFERASE"/>
    <property type="match status" value="1"/>
</dbReference>
<feature type="region of interest" description="Disordered" evidence="6">
    <location>
        <begin position="1"/>
        <end position="23"/>
    </location>
</feature>
<protein>
    <submittedName>
        <fullName evidence="7">Methyltransferase domain-containing protein</fullName>
    </submittedName>
</protein>
<accession>A0ABX2KL88</accession>
<dbReference type="InterPro" id="IPR029063">
    <property type="entry name" value="SAM-dependent_MTases_sf"/>
</dbReference>
<gene>
    <name evidence="7" type="ORF">GBZ48_32265</name>
</gene>
<keyword evidence="8" id="KW-1185">Reference proteome</keyword>
<evidence type="ECO:0000256" key="3">
    <source>
        <dbReference type="ARBA" id="ARBA00022679"/>
    </source>
</evidence>
<keyword evidence="5" id="KW-0949">S-adenosyl-L-methionine</keyword>
<comment type="caution">
    <text evidence="7">The sequence shown here is derived from an EMBL/GenBank/DDBJ whole genome shotgun (WGS) entry which is preliminary data.</text>
</comment>
<dbReference type="GO" id="GO:0008168">
    <property type="term" value="F:methyltransferase activity"/>
    <property type="evidence" value="ECO:0007669"/>
    <property type="project" value="UniProtKB-KW"/>
</dbReference>
<dbReference type="SUPFAM" id="SSF53335">
    <property type="entry name" value="S-adenosyl-L-methionine-dependent methyltransferases"/>
    <property type="match status" value="1"/>
</dbReference>
<keyword evidence="2 7" id="KW-0489">Methyltransferase</keyword>
<name>A0ABX2KL88_9PROT</name>
<evidence type="ECO:0000256" key="6">
    <source>
        <dbReference type="SAM" id="MobiDB-lite"/>
    </source>
</evidence>
<dbReference type="InterPro" id="IPR004033">
    <property type="entry name" value="UbiE/COQ5_MeTrFase"/>
</dbReference>
<evidence type="ECO:0000256" key="4">
    <source>
        <dbReference type="ARBA" id="ARBA00022688"/>
    </source>
</evidence>
<keyword evidence="4" id="KW-0831">Ubiquinone biosynthesis</keyword>
<reference evidence="7 8" key="1">
    <citation type="submission" date="2019-10" db="EMBL/GenBank/DDBJ databases">
        <title>Genome sequence of Azospirillum melinis.</title>
        <authorList>
            <person name="Ambrosini A."/>
            <person name="Sant'Anna F.H."/>
            <person name="Cassan F.D."/>
            <person name="Souza E.M."/>
            <person name="Passaglia L.M.P."/>
        </authorList>
    </citation>
    <scope>NUCLEOTIDE SEQUENCE [LARGE SCALE GENOMIC DNA]</scope>
    <source>
        <strain evidence="7 8">TMCY0552</strain>
    </source>
</reference>
<evidence type="ECO:0000256" key="2">
    <source>
        <dbReference type="ARBA" id="ARBA00022603"/>
    </source>
</evidence>
<dbReference type="PROSITE" id="PS51608">
    <property type="entry name" value="SAM_MT_UBIE"/>
    <property type="match status" value="1"/>
</dbReference>
<evidence type="ECO:0000313" key="8">
    <source>
        <dbReference type="Proteomes" id="UP000605086"/>
    </source>
</evidence>
<evidence type="ECO:0000313" key="7">
    <source>
        <dbReference type="EMBL" id="NUB03889.1"/>
    </source>
</evidence>
<evidence type="ECO:0000256" key="5">
    <source>
        <dbReference type="ARBA" id="ARBA00022691"/>
    </source>
</evidence>
<dbReference type="CDD" id="cd02440">
    <property type="entry name" value="AdoMet_MTases"/>
    <property type="match status" value="1"/>
</dbReference>
<dbReference type="GO" id="GO:0032259">
    <property type="term" value="P:methylation"/>
    <property type="evidence" value="ECO:0007669"/>
    <property type="project" value="UniProtKB-KW"/>
</dbReference>
<dbReference type="EMBL" id="WHOS01000078">
    <property type="protein sequence ID" value="NUB03889.1"/>
    <property type="molecule type" value="Genomic_DNA"/>
</dbReference>
<proteinExistence type="predicted"/>
<keyword evidence="1" id="KW-0474">Menaquinone biosynthesis</keyword>
<dbReference type="InterPro" id="IPR023576">
    <property type="entry name" value="UbiE/COQ5_MeTrFase_CS"/>
</dbReference>